<evidence type="ECO:0000313" key="2">
    <source>
        <dbReference type="EMBL" id="KFM68633.1"/>
    </source>
</evidence>
<organism evidence="2 3">
    <name type="scientific">Stegodyphus mimosarum</name>
    <name type="common">African social velvet spider</name>
    <dbReference type="NCBI Taxonomy" id="407821"/>
    <lineage>
        <taxon>Eukaryota</taxon>
        <taxon>Metazoa</taxon>
        <taxon>Ecdysozoa</taxon>
        <taxon>Arthropoda</taxon>
        <taxon>Chelicerata</taxon>
        <taxon>Arachnida</taxon>
        <taxon>Araneae</taxon>
        <taxon>Araneomorphae</taxon>
        <taxon>Entelegynae</taxon>
        <taxon>Eresoidea</taxon>
        <taxon>Eresidae</taxon>
        <taxon>Stegodyphus</taxon>
    </lineage>
</organism>
<dbReference type="AlphaFoldDB" id="A0A087TU44"/>
<dbReference type="Proteomes" id="UP000054359">
    <property type="component" value="Unassembled WGS sequence"/>
</dbReference>
<dbReference type="Pfam" id="PF18111">
    <property type="entry name" value="RPGR1_C"/>
    <property type="match status" value="1"/>
</dbReference>
<dbReference type="Gene3D" id="2.60.40.150">
    <property type="entry name" value="C2 domain"/>
    <property type="match status" value="1"/>
</dbReference>
<dbReference type="InterPro" id="IPR041091">
    <property type="entry name" value="RPGRIP1_C"/>
</dbReference>
<dbReference type="InterPro" id="IPR035892">
    <property type="entry name" value="C2_domain_sf"/>
</dbReference>
<accession>A0A087TU44</accession>
<evidence type="ECO:0000259" key="1">
    <source>
        <dbReference type="Pfam" id="PF18111"/>
    </source>
</evidence>
<name>A0A087TU44_STEMI</name>
<keyword evidence="3" id="KW-1185">Reference proteome</keyword>
<protein>
    <recommendedName>
        <fullName evidence="1">RPGRIP1 C-terminal domain-containing protein</fullName>
    </recommendedName>
</protein>
<evidence type="ECO:0000313" key="3">
    <source>
        <dbReference type="Proteomes" id="UP000054359"/>
    </source>
</evidence>
<feature type="domain" description="RPGRIP1 C-terminal" evidence="1">
    <location>
        <begin position="1"/>
        <end position="44"/>
    </location>
</feature>
<proteinExistence type="predicted"/>
<reference evidence="2 3" key="1">
    <citation type="submission" date="2013-11" db="EMBL/GenBank/DDBJ databases">
        <title>Genome sequencing of Stegodyphus mimosarum.</title>
        <authorList>
            <person name="Bechsgaard J."/>
        </authorList>
    </citation>
    <scope>NUCLEOTIDE SEQUENCE [LARGE SCALE GENOMIC DNA]</scope>
</reference>
<dbReference type="OrthoDB" id="6434053at2759"/>
<gene>
    <name evidence="2" type="ORF">X975_08713</name>
</gene>
<dbReference type="EMBL" id="KK116737">
    <property type="protein sequence ID" value="KFM68633.1"/>
    <property type="molecule type" value="Genomic_DNA"/>
</dbReference>
<sequence length="57" mass="6379">MFTSDSPDSSLIKFTVVSEPLPEEQDLECEDVGYGSVDLQQVILLICNCKYNCHILV</sequence>
<feature type="non-terminal residue" evidence="2">
    <location>
        <position position="57"/>
    </location>
</feature>